<protein>
    <submittedName>
        <fullName evidence="1">Uncharacterized protein</fullName>
    </submittedName>
</protein>
<proteinExistence type="predicted"/>
<evidence type="ECO:0000313" key="2">
    <source>
        <dbReference type="Proteomes" id="UP000078492"/>
    </source>
</evidence>
<gene>
    <name evidence="1" type="ORF">ALC57_18349</name>
</gene>
<evidence type="ECO:0000313" key="1">
    <source>
        <dbReference type="EMBL" id="KYN09530.1"/>
    </source>
</evidence>
<reference evidence="1 2" key="1">
    <citation type="submission" date="2015-09" db="EMBL/GenBank/DDBJ databases">
        <title>Trachymyrmex cornetzi WGS genome.</title>
        <authorList>
            <person name="Nygaard S."/>
            <person name="Hu H."/>
            <person name="Boomsma J."/>
            <person name="Zhang G."/>
        </authorList>
    </citation>
    <scope>NUCLEOTIDE SEQUENCE [LARGE SCALE GENOMIC DNA]</scope>
    <source>
        <strain evidence="1">Tcor2-1</strain>
        <tissue evidence="1">Whole body</tissue>
    </source>
</reference>
<organism evidence="1 2">
    <name type="scientific">Trachymyrmex cornetzi</name>
    <dbReference type="NCBI Taxonomy" id="471704"/>
    <lineage>
        <taxon>Eukaryota</taxon>
        <taxon>Metazoa</taxon>
        <taxon>Ecdysozoa</taxon>
        <taxon>Arthropoda</taxon>
        <taxon>Hexapoda</taxon>
        <taxon>Insecta</taxon>
        <taxon>Pterygota</taxon>
        <taxon>Neoptera</taxon>
        <taxon>Endopterygota</taxon>
        <taxon>Hymenoptera</taxon>
        <taxon>Apocrita</taxon>
        <taxon>Aculeata</taxon>
        <taxon>Formicoidea</taxon>
        <taxon>Formicidae</taxon>
        <taxon>Myrmicinae</taxon>
        <taxon>Trachymyrmex</taxon>
    </lineage>
</organism>
<accession>A0A151IS78</accession>
<sequence>MKEEERRVDREALAADQAKLQDRKLTLSSIVQKLIIFGKRARAEACDVESRLENSRRQNWQKANAAVRRVASVACVGTVGDVGDVGMAKQAKAKAEVEGR</sequence>
<name>A0A151IS78_9HYME</name>
<dbReference type="AlphaFoldDB" id="A0A151IS78"/>
<keyword evidence="2" id="KW-1185">Reference proteome</keyword>
<dbReference type="EMBL" id="KQ981093">
    <property type="protein sequence ID" value="KYN09530.1"/>
    <property type="molecule type" value="Genomic_DNA"/>
</dbReference>
<dbReference type="Proteomes" id="UP000078492">
    <property type="component" value="Unassembled WGS sequence"/>
</dbReference>